<dbReference type="AlphaFoldDB" id="A0AAW3ZH79"/>
<evidence type="ECO:0000313" key="2">
    <source>
        <dbReference type="EMBL" id="MBD8524472.1"/>
    </source>
</evidence>
<feature type="transmembrane region" description="Helical" evidence="1">
    <location>
        <begin position="70"/>
        <end position="91"/>
    </location>
</feature>
<feature type="transmembrane region" description="Helical" evidence="1">
    <location>
        <begin position="41"/>
        <end position="64"/>
    </location>
</feature>
<sequence>MHTFPTSSRYNDITAPSMRRADLDVPALAAFSWLRRGARDLTLHPAASLVYGGLVTATGLLMLAFGAHPYFLAAALTGFVLVGPILGVGLCELSRRDESGLPVGFDESLRALRPNRRPLLQLSAVLALAAVLWFLVSIGLMRAWLGPLAPSIEASMWNSRFAQLGLEQWSYWIGAGAVFGLSCFALTVVAVPAIIDRGVSMAAAMRASLATVAAHPIPCLIWATLLAVLVVVAFASVVGLLLIFPLLGHATWHAYRDLTMRR</sequence>
<gene>
    <name evidence="2" type="ORF">IFO71_01850</name>
</gene>
<evidence type="ECO:0000313" key="3">
    <source>
        <dbReference type="Proteomes" id="UP000613768"/>
    </source>
</evidence>
<dbReference type="Pfam" id="PF09955">
    <property type="entry name" value="DUF2189"/>
    <property type="match status" value="1"/>
</dbReference>
<dbReference type="EMBL" id="JACYTR010000002">
    <property type="protein sequence ID" value="MBD8524472.1"/>
    <property type="molecule type" value="Genomic_DNA"/>
</dbReference>
<feature type="transmembrane region" description="Helical" evidence="1">
    <location>
        <begin position="169"/>
        <end position="195"/>
    </location>
</feature>
<keyword evidence="1" id="KW-0812">Transmembrane</keyword>
<keyword evidence="1" id="KW-0472">Membrane</keyword>
<reference evidence="2 3" key="1">
    <citation type="submission" date="2020-09" db="EMBL/GenBank/DDBJ databases">
        <title>Pseudoxanthomonas sp. CAU 1598 isolated from sand of Yaerae Beach.</title>
        <authorList>
            <person name="Kim W."/>
        </authorList>
    </citation>
    <scope>NUCLEOTIDE SEQUENCE [LARGE SCALE GENOMIC DNA]</scope>
    <source>
        <strain evidence="2 3">CAU 1598</strain>
    </source>
</reference>
<name>A0AAW3ZH79_9GAMM</name>
<feature type="transmembrane region" description="Helical" evidence="1">
    <location>
        <begin position="119"/>
        <end position="141"/>
    </location>
</feature>
<proteinExistence type="predicted"/>
<keyword evidence="3" id="KW-1185">Reference proteome</keyword>
<dbReference type="RefSeq" id="WP_192027812.1">
    <property type="nucleotide sequence ID" value="NZ_JACYTR010000002.1"/>
</dbReference>
<feature type="transmembrane region" description="Helical" evidence="1">
    <location>
        <begin position="207"/>
        <end position="225"/>
    </location>
</feature>
<keyword evidence="1" id="KW-1133">Transmembrane helix</keyword>
<evidence type="ECO:0000256" key="1">
    <source>
        <dbReference type="SAM" id="Phobius"/>
    </source>
</evidence>
<accession>A0AAW3ZH79</accession>
<dbReference type="Proteomes" id="UP000613768">
    <property type="component" value="Unassembled WGS sequence"/>
</dbReference>
<dbReference type="InterPro" id="IPR018692">
    <property type="entry name" value="DUF2189"/>
</dbReference>
<feature type="transmembrane region" description="Helical" evidence="1">
    <location>
        <begin position="231"/>
        <end position="252"/>
    </location>
</feature>
<comment type="caution">
    <text evidence="2">The sequence shown here is derived from an EMBL/GenBank/DDBJ whole genome shotgun (WGS) entry which is preliminary data.</text>
</comment>
<protein>
    <submittedName>
        <fullName evidence="2">DUF2189 domain-containing protein</fullName>
    </submittedName>
</protein>
<organism evidence="2 3">
    <name type="scientific">Pseudomarimonas arenosa</name>
    <dbReference type="NCBI Taxonomy" id="2774145"/>
    <lineage>
        <taxon>Bacteria</taxon>
        <taxon>Pseudomonadati</taxon>
        <taxon>Pseudomonadota</taxon>
        <taxon>Gammaproteobacteria</taxon>
        <taxon>Lysobacterales</taxon>
        <taxon>Lysobacteraceae</taxon>
        <taxon>Pseudomarimonas</taxon>
    </lineage>
</organism>